<dbReference type="PANTHER" id="PTHR11915">
    <property type="entry name" value="SPECTRIN/FILAMIN RELATED CYTOSKELETAL PROTEIN"/>
    <property type="match status" value="1"/>
</dbReference>
<keyword evidence="2" id="KW-1185">Reference proteome</keyword>
<dbReference type="CDD" id="cd00176">
    <property type="entry name" value="SPEC"/>
    <property type="match status" value="1"/>
</dbReference>
<proteinExistence type="predicted"/>
<evidence type="ECO:0000313" key="2">
    <source>
        <dbReference type="Proteomes" id="UP000887561"/>
    </source>
</evidence>
<reference evidence="3" key="1">
    <citation type="submission" date="2022-11" db="UniProtKB">
        <authorList>
            <consortium name="WormBaseParasite"/>
        </authorList>
    </citation>
    <scope>IDENTIFICATION</scope>
</reference>
<evidence type="ECO:0000256" key="1">
    <source>
        <dbReference type="ARBA" id="ARBA00022737"/>
    </source>
</evidence>
<name>A0A915MNQ7_MELJA</name>
<dbReference type="AlphaFoldDB" id="A0A915MNQ7"/>
<sequence length="234" mass="27528">MHKFHFDCRDCLARILSKTHALQDELGKDTFPAFKNKQAFLKDIEAIGAHVQQIEGDAYAGQRSTEIAEKEYEILKAWHRLNYTSDLFQFLNMVGDLLLWIEEVKREMLSHERPKDVSAVKFLTVRLNKHQSLKTEIDTREESFRECMALGRQLLERNHSESSEIGKKLVKLTTDRADMMHRWEDRREYLRLILEVYQFARDVAVSEALLLAQEPYLLSRNYGRNLEEVVSLIK</sequence>
<dbReference type="SUPFAM" id="SSF46966">
    <property type="entry name" value="Spectrin repeat"/>
    <property type="match status" value="2"/>
</dbReference>
<dbReference type="InterPro" id="IPR018159">
    <property type="entry name" value="Spectrin/alpha-actinin"/>
</dbReference>
<dbReference type="Proteomes" id="UP000887561">
    <property type="component" value="Unplaced"/>
</dbReference>
<keyword evidence="1" id="KW-0677">Repeat</keyword>
<evidence type="ECO:0000313" key="3">
    <source>
        <dbReference type="WBParaSite" id="scaffold43582_cov904.g24157"/>
    </source>
</evidence>
<dbReference type="SMART" id="SM00150">
    <property type="entry name" value="SPEC"/>
    <property type="match status" value="1"/>
</dbReference>
<dbReference type="InterPro" id="IPR002017">
    <property type="entry name" value="Spectrin_repeat"/>
</dbReference>
<dbReference type="Pfam" id="PF00435">
    <property type="entry name" value="Spectrin"/>
    <property type="match status" value="1"/>
</dbReference>
<accession>A0A915MNQ7</accession>
<protein>
    <submittedName>
        <fullName evidence="3">Uncharacterized protein</fullName>
    </submittedName>
</protein>
<dbReference type="Gene3D" id="1.20.58.60">
    <property type="match status" value="3"/>
</dbReference>
<organism evidence="2 3">
    <name type="scientific">Meloidogyne javanica</name>
    <name type="common">Root-knot nematode worm</name>
    <dbReference type="NCBI Taxonomy" id="6303"/>
    <lineage>
        <taxon>Eukaryota</taxon>
        <taxon>Metazoa</taxon>
        <taxon>Ecdysozoa</taxon>
        <taxon>Nematoda</taxon>
        <taxon>Chromadorea</taxon>
        <taxon>Rhabditida</taxon>
        <taxon>Tylenchina</taxon>
        <taxon>Tylenchomorpha</taxon>
        <taxon>Tylenchoidea</taxon>
        <taxon>Meloidogynidae</taxon>
        <taxon>Meloidogyninae</taxon>
        <taxon>Meloidogyne</taxon>
        <taxon>Meloidogyne incognita group</taxon>
    </lineage>
</organism>
<dbReference type="WBParaSite" id="scaffold43582_cov904.g24157">
    <property type="protein sequence ID" value="scaffold43582_cov904.g24157"/>
    <property type="gene ID" value="scaffold43582_cov904.g24157"/>
</dbReference>